<feature type="signal peptide" evidence="2">
    <location>
        <begin position="1"/>
        <end position="20"/>
    </location>
</feature>
<keyword evidence="2" id="KW-0732">Signal</keyword>
<proteinExistence type="predicted"/>
<comment type="caution">
    <text evidence="4">The sequence shown here is derived from an EMBL/GenBank/DDBJ whole genome shotgun (WGS) entry which is preliminary data.</text>
</comment>
<dbReference type="SUPFAM" id="SSF51556">
    <property type="entry name" value="Metallo-dependent hydrolases"/>
    <property type="match status" value="1"/>
</dbReference>
<accession>A0A4S4NE28</accession>
<keyword evidence="4" id="KW-0378">Hydrolase</keyword>
<evidence type="ECO:0000313" key="4">
    <source>
        <dbReference type="EMBL" id="THH37774.1"/>
    </source>
</evidence>
<evidence type="ECO:0000256" key="2">
    <source>
        <dbReference type="SAM" id="SignalP"/>
    </source>
</evidence>
<organism evidence="4 5">
    <name type="scientific">Neolewinella litorea</name>
    <dbReference type="NCBI Taxonomy" id="2562452"/>
    <lineage>
        <taxon>Bacteria</taxon>
        <taxon>Pseudomonadati</taxon>
        <taxon>Bacteroidota</taxon>
        <taxon>Saprospiria</taxon>
        <taxon>Saprospirales</taxon>
        <taxon>Lewinellaceae</taxon>
        <taxon>Neolewinella</taxon>
    </lineage>
</organism>
<dbReference type="InterPro" id="IPR032465">
    <property type="entry name" value="ACMSD"/>
</dbReference>
<protein>
    <submittedName>
        <fullName evidence="4">Amidohydrolase</fullName>
    </submittedName>
</protein>
<dbReference type="Proteomes" id="UP000308528">
    <property type="component" value="Unassembled WGS sequence"/>
</dbReference>
<dbReference type="OrthoDB" id="5450317at2"/>
<dbReference type="GO" id="GO:0016831">
    <property type="term" value="F:carboxy-lyase activity"/>
    <property type="evidence" value="ECO:0007669"/>
    <property type="project" value="InterPro"/>
</dbReference>
<keyword evidence="1" id="KW-0456">Lyase</keyword>
<dbReference type="RefSeq" id="WP_136459966.1">
    <property type="nucleotide sequence ID" value="NZ_SRSF01000006.1"/>
</dbReference>
<dbReference type="Pfam" id="PF04909">
    <property type="entry name" value="Amidohydro_2"/>
    <property type="match status" value="1"/>
</dbReference>
<feature type="domain" description="Amidohydrolase-related" evidence="3">
    <location>
        <begin position="33"/>
        <end position="322"/>
    </location>
</feature>
<dbReference type="InterPro" id="IPR032466">
    <property type="entry name" value="Metal_Hydrolase"/>
</dbReference>
<name>A0A4S4NE28_9BACT</name>
<dbReference type="Gene3D" id="3.20.20.140">
    <property type="entry name" value="Metal-dependent hydrolases"/>
    <property type="match status" value="1"/>
</dbReference>
<dbReference type="EMBL" id="SRSF01000006">
    <property type="protein sequence ID" value="THH37774.1"/>
    <property type="molecule type" value="Genomic_DNA"/>
</dbReference>
<evidence type="ECO:0000259" key="3">
    <source>
        <dbReference type="Pfam" id="PF04909"/>
    </source>
</evidence>
<feature type="chain" id="PRO_5020907456" evidence="2">
    <location>
        <begin position="21"/>
        <end position="333"/>
    </location>
</feature>
<evidence type="ECO:0000313" key="5">
    <source>
        <dbReference type="Proteomes" id="UP000308528"/>
    </source>
</evidence>
<dbReference type="InterPro" id="IPR006680">
    <property type="entry name" value="Amidohydro-rel"/>
</dbReference>
<evidence type="ECO:0000256" key="1">
    <source>
        <dbReference type="ARBA" id="ARBA00023239"/>
    </source>
</evidence>
<dbReference type="GO" id="GO:0016787">
    <property type="term" value="F:hydrolase activity"/>
    <property type="evidence" value="ECO:0007669"/>
    <property type="project" value="UniProtKB-KW"/>
</dbReference>
<gene>
    <name evidence="4" type="ORF">E4021_13870</name>
</gene>
<sequence length="333" mass="36704">MLLRSLLAFLLIAGSSAVFSQQGDAATGRPPIIDIHVHTLRVNPAFTTPLCPWFLSDMPGGDPRDPAPPIFNSDCADPLPAAASDDELREAILARIRDLNMTMVAFGDPGVLHEWAAAAPPGLILPGIGINTDMPVADFRDSLSSGFYRVVAEVAPQYRGMSPSDTVFTPYFSVAEELNIPVGIHMGTGGNGQANIGQPAYRASLGNPLLLEDLLARHPKMKIWVMHAGYPLVDELIALMGAHAYVYLDVSGFIWSYPLDEVHYVIRRLVQAGFGKRIMYGTDFIYWPRMIETSIGVIENARYLSADQKRDILFNNAARFFRMNHEDFAWPTD</sequence>
<dbReference type="AlphaFoldDB" id="A0A4S4NE28"/>
<dbReference type="PANTHER" id="PTHR21240">
    <property type="entry name" value="2-AMINO-3-CARBOXYLMUCONATE-6-SEMIALDEHYDE DECARBOXYLASE"/>
    <property type="match status" value="1"/>
</dbReference>
<reference evidence="4 5" key="1">
    <citation type="submission" date="2019-04" db="EMBL/GenBank/DDBJ databases">
        <title>Lewinella litorea sp. nov., isolated from a marine sand.</title>
        <authorList>
            <person name="Yoon J.-H."/>
        </authorList>
    </citation>
    <scope>NUCLEOTIDE SEQUENCE [LARGE SCALE GENOMIC DNA]</scope>
    <source>
        <strain evidence="4 5">HSMS-39</strain>
    </source>
</reference>
<keyword evidence="5" id="KW-1185">Reference proteome</keyword>